<comment type="similarity">
    <text evidence="1">Belongs to the 'phage' integrase family.</text>
</comment>
<dbReference type="CDD" id="cd00796">
    <property type="entry name" value="INT_Rci_Hp1_C"/>
    <property type="match status" value="1"/>
</dbReference>
<dbReference type="Proteomes" id="UP001151081">
    <property type="component" value="Unassembled WGS sequence"/>
</dbReference>
<feature type="domain" description="Tyr recombinase" evidence="5">
    <location>
        <begin position="178"/>
        <end position="358"/>
    </location>
</feature>
<evidence type="ECO:0000256" key="3">
    <source>
        <dbReference type="ARBA" id="ARBA00023172"/>
    </source>
</evidence>
<gene>
    <name evidence="6" type="ORF">KEG57_18025</name>
</gene>
<dbReference type="InterPro" id="IPR050090">
    <property type="entry name" value="Tyrosine_recombinase_XerCD"/>
</dbReference>
<evidence type="ECO:0000259" key="5">
    <source>
        <dbReference type="PROSITE" id="PS51898"/>
    </source>
</evidence>
<dbReference type="EMBL" id="JAGTJJ010000008">
    <property type="protein sequence ID" value="MDC3982419.1"/>
    <property type="molecule type" value="Genomic_DNA"/>
</dbReference>
<dbReference type="SUPFAM" id="SSF56349">
    <property type="entry name" value="DNA breaking-rejoining enzymes"/>
    <property type="match status" value="1"/>
</dbReference>
<dbReference type="GO" id="GO:0015074">
    <property type="term" value="P:DNA integration"/>
    <property type="evidence" value="ECO:0007669"/>
    <property type="project" value="UniProtKB-KW"/>
</dbReference>
<accession>A0A9X3X1I6</accession>
<organism evidence="6 7">
    <name type="scientific">Polyangium jinanense</name>
    <dbReference type="NCBI Taxonomy" id="2829994"/>
    <lineage>
        <taxon>Bacteria</taxon>
        <taxon>Pseudomonadati</taxon>
        <taxon>Myxococcota</taxon>
        <taxon>Polyangia</taxon>
        <taxon>Polyangiales</taxon>
        <taxon>Polyangiaceae</taxon>
        <taxon>Polyangium</taxon>
    </lineage>
</organism>
<dbReference type="InterPro" id="IPR002104">
    <property type="entry name" value="Integrase_catalytic"/>
</dbReference>
<dbReference type="RefSeq" id="WP_272458665.1">
    <property type="nucleotide sequence ID" value="NZ_JAGTJJ010000008.1"/>
</dbReference>
<evidence type="ECO:0000313" key="6">
    <source>
        <dbReference type="EMBL" id="MDC3982419.1"/>
    </source>
</evidence>
<dbReference type="Pfam" id="PF00589">
    <property type="entry name" value="Phage_integrase"/>
    <property type="match status" value="1"/>
</dbReference>
<keyword evidence="2" id="KW-0238">DNA-binding</keyword>
<evidence type="ECO:0000313" key="7">
    <source>
        <dbReference type="Proteomes" id="UP001151081"/>
    </source>
</evidence>
<dbReference type="Gene3D" id="1.10.443.10">
    <property type="entry name" value="Intergrase catalytic core"/>
    <property type="match status" value="1"/>
</dbReference>
<feature type="region of interest" description="Disordered" evidence="4">
    <location>
        <begin position="268"/>
        <end position="288"/>
    </location>
</feature>
<evidence type="ECO:0000256" key="1">
    <source>
        <dbReference type="ARBA" id="ARBA00008857"/>
    </source>
</evidence>
<dbReference type="InterPro" id="IPR013762">
    <property type="entry name" value="Integrase-like_cat_sf"/>
</dbReference>
<dbReference type="AlphaFoldDB" id="A0A9X3X1I6"/>
<evidence type="ECO:0000256" key="2">
    <source>
        <dbReference type="ARBA" id="ARBA00023125"/>
    </source>
</evidence>
<dbReference type="GO" id="GO:0006310">
    <property type="term" value="P:DNA recombination"/>
    <property type="evidence" value="ECO:0007669"/>
    <property type="project" value="UniProtKB-KW"/>
</dbReference>
<dbReference type="InterPro" id="IPR010998">
    <property type="entry name" value="Integrase_recombinase_N"/>
</dbReference>
<evidence type="ECO:0000256" key="4">
    <source>
        <dbReference type="SAM" id="MobiDB-lite"/>
    </source>
</evidence>
<dbReference type="PANTHER" id="PTHR30349:SF64">
    <property type="entry name" value="PROPHAGE INTEGRASE INTD-RELATED"/>
    <property type="match status" value="1"/>
</dbReference>
<keyword evidence="7" id="KW-1185">Reference proteome</keyword>
<dbReference type="GO" id="GO:0003677">
    <property type="term" value="F:DNA binding"/>
    <property type="evidence" value="ECO:0007669"/>
    <property type="project" value="UniProtKB-KW"/>
</dbReference>
<dbReference type="Gene3D" id="1.10.150.130">
    <property type="match status" value="1"/>
</dbReference>
<comment type="caution">
    <text evidence="6">The sequence shown here is derived from an EMBL/GenBank/DDBJ whole genome shotgun (WGS) entry which is preliminary data.</text>
</comment>
<dbReference type="InterPro" id="IPR011010">
    <property type="entry name" value="DNA_brk_join_enz"/>
</dbReference>
<dbReference type="PANTHER" id="PTHR30349">
    <property type="entry name" value="PHAGE INTEGRASE-RELATED"/>
    <property type="match status" value="1"/>
</dbReference>
<protein>
    <submittedName>
        <fullName evidence="6">Site-specific integrase</fullName>
    </submittedName>
</protein>
<sequence>MTVRRDPRRPGRPWIIDITYKDTRTGQKKRYFRNALLQTADGARKEERRLLATIAEKGYLPDQAPEGEHTPPKPEMTFCEAVELYKTTLAQKLKPSTHIGYMKNVDAYLLPRFGSWPLSKIDRAAVTAFDLELAREELSASTRNNIVIPLRTIIGNAVELGHHDKKPDFPKLNRVKSKVYEPPSPELIDAVVAAADPHVRVAIGLAAYAGLRAGEVRGLRWLDVNLDSDMLIVRQTITHGEVVAPKSGHERGIPIAPVLKELLVEASKKQHKPTDPVAPSRKGTPWTESGLRGAFKRALERAQVPATRLHGLRHFFITECFKGGASAPTVQQLAGHLHLSVTQRYAHTNDNLKKEAVKVFTRRSA</sequence>
<keyword evidence="3" id="KW-0233">DNA recombination</keyword>
<proteinExistence type="inferred from homology"/>
<dbReference type="PROSITE" id="PS51898">
    <property type="entry name" value="TYR_RECOMBINASE"/>
    <property type="match status" value="1"/>
</dbReference>
<name>A0A9X3X1I6_9BACT</name>
<reference evidence="6 7" key="1">
    <citation type="submission" date="2021-04" db="EMBL/GenBank/DDBJ databases">
        <title>Genome analysis of Polyangium sp.</title>
        <authorList>
            <person name="Li Y."/>
            <person name="Wang J."/>
        </authorList>
    </citation>
    <scope>NUCLEOTIDE SEQUENCE [LARGE SCALE GENOMIC DNA]</scope>
    <source>
        <strain evidence="6 7">SDU14</strain>
    </source>
</reference>